<dbReference type="Gene3D" id="3.40.190.10">
    <property type="entry name" value="Periplasmic binding protein-like II"/>
    <property type="match status" value="2"/>
</dbReference>
<dbReference type="GO" id="GO:0003700">
    <property type="term" value="F:DNA-binding transcription factor activity"/>
    <property type="evidence" value="ECO:0007669"/>
    <property type="project" value="InterPro"/>
</dbReference>
<organism evidence="6 7">
    <name type="scientific">Chitinilyticum piscinae</name>
    <dbReference type="NCBI Taxonomy" id="2866724"/>
    <lineage>
        <taxon>Bacteria</taxon>
        <taxon>Pseudomonadati</taxon>
        <taxon>Pseudomonadota</taxon>
        <taxon>Betaproteobacteria</taxon>
        <taxon>Neisseriales</taxon>
        <taxon>Chitinibacteraceae</taxon>
        <taxon>Chitinilyticum</taxon>
    </lineage>
</organism>
<keyword evidence="2" id="KW-0805">Transcription regulation</keyword>
<dbReference type="InterPro" id="IPR036388">
    <property type="entry name" value="WH-like_DNA-bd_sf"/>
</dbReference>
<sequence>MNALPPLAALRAFEAVCRLGSVVKAADALSVTHSAISHQLAALEDYLGIALFERQGRRLVPTEDGRYYAMRIRLALGEVGEATRALQARPRPNELRLATLPSFGMHWLMPRLPEFQQQHPQYRVEVRAGIGFDDLANGQVDLALRMGSGQWEDLQAAFLLPDWLVVVGRPDLPDFPAQPQQLPQARLLGTMEKWSSWAAQANLTDWRPEPRLACNDNNLVQQAVLQGQGVALLRLSLVFDDLLAGRLAAVGGLAVPHPLSYWLVWAPRLEGSAKLQEFRHWVSAAAQRSAAQMQAWVSAQSR</sequence>
<dbReference type="Proteomes" id="UP000604481">
    <property type="component" value="Unassembled WGS sequence"/>
</dbReference>
<dbReference type="Pfam" id="PF03466">
    <property type="entry name" value="LysR_substrate"/>
    <property type="match status" value="1"/>
</dbReference>
<protein>
    <submittedName>
        <fullName evidence="6">LysR family transcriptional regulator</fullName>
    </submittedName>
</protein>
<evidence type="ECO:0000256" key="4">
    <source>
        <dbReference type="ARBA" id="ARBA00023163"/>
    </source>
</evidence>
<evidence type="ECO:0000313" key="6">
    <source>
        <dbReference type="EMBL" id="MBE9607991.1"/>
    </source>
</evidence>
<dbReference type="AlphaFoldDB" id="A0A8J7K0G5"/>
<dbReference type="Pfam" id="PF00126">
    <property type="entry name" value="HTH_1"/>
    <property type="match status" value="1"/>
</dbReference>
<keyword evidence="3" id="KW-0238">DNA-binding</keyword>
<dbReference type="SUPFAM" id="SSF46785">
    <property type="entry name" value="Winged helix' DNA-binding domain"/>
    <property type="match status" value="1"/>
</dbReference>
<dbReference type="InterPro" id="IPR058163">
    <property type="entry name" value="LysR-type_TF_proteobact-type"/>
</dbReference>
<dbReference type="InterPro" id="IPR005119">
    <property type="entry name" value="LysR_subst-bd"/>
</dbReference>
<comment type="caution">
    <text evidence="6">The sequence shown here is derived from an EMBL/GenBank/DDBJ whole genome shotgun (WGS) entry which is preliminary data.</text>
</comment>
<dbReference type="SUPFAM" id="SSF53850">
    <property type="entry name" value="Periplasmic binding protein-like II"/>
    <property type="match status" value="1"/>
</dbReference>
<keyword evidence="4" id="KW-0804">Transcription</keyword>
<dbReference type="InterPro" id="IPR000847">
    <property type="entry name" value="LysR_HTH_N"/>
</dbReference>
<dbReference type="InterPro" id="IPR036390">
    <property type="entry name" value="WH_DNA-bd_sf"/>
</dbReference>
<dbReference type="CDD" id="cd08432">
    <property type="entry name" value="PBP2_GcdR_TrpI_HvrB_AmpR_like"/>
    <property type="match status" value="1"/>
</dbReference>
<dbReference type="PANTHER" id="PTHR30537">
    <property type="entry name" value="HTH-TYPE TRANSCRIPTIONAL REGULATOR"/>
    <property type="match status" value="1"/>
</dbReference>
<evidence type="ECO:0000256" key="3">
    <source>
        <dbReference type="ARBA" id="ARBA00023125"/>
    </source>
</evidence>
<evidence type="ECO:0000256" key="2">
    <source>
        <dbReference type="ARBA" id="ARBA00023015"/>
    </source>
</evidence>
<comment type="similarity">
    <text evidence="1">Belongs to the LysR transcriptional regulatory family.</text>
</comment>
<evidence type="ECO:0000259" key="5">
    <source>
        <dbReference type="PROSITE" id="PS50931"/>
    </source>
</evidence>
<name>A0A8J7K0G5_9NEIS</name>
<dbReference type="Gene3D" id="1.10.10.10">
    <property type="entry name" value="Winged helix-like DNA-binding domain superfamily/Winged helix DNA-binding domain"/>
    <property type="match status" value="1"/>
</dbReference>
<feature type="domain" description="HTH lysR-type" evidence="5">
    <location>
        <begin position="5"/>
        <end position="62"/>
    </location>
</feature>
<dbReference type="PROSITE" id="PS50931">
    <property type="entry name" value="HTH_LYSR"/>
    <property type="match status" value="1"/>
</dbReference>
<evidence type="ECO:0000313" key="7">
    <source>
        <dbReference type="Proteomes" id="UP000604481"/>
    </source>
</evidence>
<dbReference type="RefSeq" id="WP_194114498.1">
    <property type="nucleotide sequence ID" value="NZ_JADFUA010000001.1"/>
</dbReference>
<dbReference type="GO" id="GO:0043565">
    <property type="term" value="F:sequence-specific DNA binding"/>
    <property type="evidence" value="ECO:0007669"/>
    <property type="project" value="TreeGrafter"/>
</dbReference>
<evidence type="ECO:0000256" key="1">
    <source>
        <dbReference type="ARBA" id="ARBA00009437"/>
    </source>
</evidence>
<reference evidence="6 7" key="1">
    <citation type="submission" date="2020-10" db="EMBL/GenBank/DDBJ databases">
        <title>The genome sequence of Chitinilyticum litopenaei 4Y14.</title>
        <authorList>
            <person name="Liu Y."/>
        </authorList>
    </citation>
    <scope>NUCLEOTIDE SEQUENCE [LARGE SCALE GENOMIC DNA]</scope>
    <source>
        <strain evidence="6 7">4Y14</strain>
    </source>
</reference>
<accession>A0A8J7K0G5</accession>
<dbReference type="PRINTS" id="PR00039">
    <property type="entry name" value="HTHLYSR"/>
</dbReference>
<dbReference type="PANTHER" id="PTHR30537:SF79">
    <property type="entry name" value="TRANSCRIPTIONAL REGULATOR-RELATED"/>
    <property type="match status" value="1"/>
</dbReference>
<proteinExistence type="inferred from homology"/>
<gene>
    <name evidence="6" type="ORF">INR99_01390</name>
</gene>
<keyword evidence="7" id="KW-1185">Reference proteome</keyword>
<dbReference type="GO" id="GO:0006351">
    <property type="term" value="P:DNA-templated transcription"/>
    <property type="evidence" value="ECO:0007669"/>
    <property type="project" value="TreeGrafter"/>
</dbReference>
<dbReference type="EMBL" id="JADFUA010000001">
    <property type="protein sequence ID" value="MBE9607991.1"/>
    <property type="molecule type" value="Genomic_DNA"/>
</dbReference>